<dbReference type="InterPro" id="IPR007351">
    <property type="entry name" value="YjbR"/>
</dbReference>
<name>A0A5N5IV19_9FLAO</name>
<evidence type="ECO:0000313" key="2">
    <source>
        <dbReference type="Proteomes" id="UP000319204"/>
    </source>
</evidence>
<organism evidence="1 2">
    <name type="scientific">Flagellimonas hadalis</name>
    <dbReference type="NCBI Taxonomy" id="2597517"/>
    <lineage>
        <taxon>Bacteria</taxon>
        <taxon>Pseudomonadati</taxon>
        <taxon>Bacteroidota</taxon>
        <taxon>Flavobacteriia</taxon>
        <taxon>Flavobacteriales</taxon>
        <taxon>Flavobacteriaceae</taxon>
        <taxon>Flagellimonas</taxon>
    </lineage>
</organism>
<dbReference type="AlphaFoldDB" id="A0A5N5IV19"/>
<evidence type="ECO:0000313" key="1">
    <source>
        <dbReference type="EMBL" id="KAB5490203.1"/>
    </source>
</evidence>
<dbReference type="Proteomes" id="UP000319204">
    <property type="component" value="Unassembled WGS sequence"/>
</dbReference>
<dbReference type="InterPro" id="IPR038056">
    <property type="entry name" value="YjbR-like_sf"/>
</dbReference>
<dbReference type="EMBL" id="VNIK02000003">
    <property type="protein sequence ID" value="KAB5490203.1"/>
    <property type="molecule type" value="Genomic_DNA"/>
</dbReference>
<dbReference type="RefSeq" id="WP_151889967.1">
    <property type="nucleotide sequence ID" value="NZ_VNIK02000003.1"/>
</dbReference>
<reference evidence="1" key="1">
    <citation type="submission" date="2019-10" db="EMBL/GenBank/DDBJ databases">
        <title>Muricauda hadale sp. nov., a piezophilic bacterium isolated from hadopelagic water of the Mariana Trench.</title>
        <authorList>
            <person name="Wei Y."/>
        </authorList>
    </citation>
    <scope>NUCLEOTIDE SEQUENCE [LARGE SCALE GENOMIC DNA]</scope>
    <source>
        <strain evidence="1">MT-229</strain>
    </source>
</reference>
<dbReference type="OrthoDB" id="9789813at2"/>
<accession>A0A5N5IV19</accession>
<sequence>MDIEAFRELCLAKKGVTEELPFGPDTLVFKVMGKMFALVPLERIPSQCNLKCDPERSEELRETYDGSIVPGYHMSKTHWNTLFLEQLPLQLIVELTNHSYDLVVSGLTKKLQQELKDLG</sequence>
<dbReference type="Pfam" id="PF04237">
    <property type="entry name" value="YjbR"/>
    <property type="match status" value="1"/>
</dbReference>
<gene>
    <name evidence="1" type="ORF">FOT42_007610</name>
</gene>
<protein>
    <submittedName>
        <fullName evidence="1">MmcQ/YjbR family DNA-binding protein</fullName>
    </submittedName>
</protein>
<keyword evidence="1" id="KW-0238">DNA-binding</keyword>
<comment type="caution">
    <text evidence="1">The sequence shown here is derived from an EMBL/GenBank/DDBJ whole genome shotgun (WGS) entry which is preliminary data.</text>
</comment>
<dbReference type="PANTHER" id="PTHR35145:SF1">
    <property type="entry name" value="CYTOPLASMIC PROTEIN"/>
    <property type="match status" value="1"/>
</dbReference>
<dbReference type="Gene3D" id="3.90.1150.30">
    <property type="match status" value="1"/>
</dbReference>
<dbReference type="PANTHER" id="PTHR35145">
    <property type="entry name" value="CYTOPLASMIC PROTEIN-RELATED"/>
    <property type="match status" value="1"/>
</dbReference>
<keyword evidence="2" id="KW-1185">Reference proteome</keyword>
<dbReference type="InterPro" id="IPR058532">
    <property type="entry name" value="YjbR/MT2646/Rv2570-like"/>
</dbReference>
<dbReference type="SUPFAM" id="SSF142906">
    <property type="entry name" value="YjbR-like"/>
    <property type="match status" value="1"/>
</dbReference>
<dbReference type="GO" id="GO:0003677">
    <property type="term" value="F:DNA binding"/>
    <property type="evidence" value="ECO:0007669"/>
    <property type="project" value="UniProtKB-KW"/>
</dbReference>
<proteinExistence type="predicted"/>